<evidence type="ECO:0000313" key="2">
    <source>
        <dbReference type="EMBL" id="KAG9235251.1"/>
    </source>
</evidence>
<dbReference type="Proteomes" id="UP000824998">
    <property type="component" value="Unassembled WGS sequence"/>
</dbReference>
<keyword evidence="3" id="KW-1185">Reference proteome</keyword>
<feature type="domain" description="BTB" evidence="1">
    <location>
        <begin position="33"/>
        <end position="100"/>
    </location>
</feature>
<proteinExistence type="predicted"/>
<dbReference type="EMBL" id="MU251437">
    <property type="protein sequence ID" value="KAG9235251.1"/>
    <property type="molecule type" value="Genomic_DNA"/>
</dbReference>
<name>A0A9P7YKF1_9HELO</name>
<dbReference type="SUPFAM" id="SSF54695">
    <property type="entry name" value="POZ domain"/>
    <property type="match status" value="1"/>
</dbReference>
<dbReference type="PANTHER" id="PTHR14499:SF136">
    <property type="entry name" value="GH08630P"/>
    <property type="match status" value="1"/>
</dbReference>
<dbReference type="Pfam" id="PF02214">
    <property type="entry name" value="BTB_2"/>
    <property type="match status" value="1"/>
</dbReference>
<evidence type="ECO:0000313" key="3">
    <source>
        <dbReference type="Proteomes" id="UP000824998"/>
    </source>
</evidence>
<dbReference type="SMART" id="SM00225">
    <property type="entry name" value="BTB"/>
    <property type="match status" value="1"/>
</dbReference>
<dbReference type="Gene3D" id="3.30.710.10">
    <property type="entry name" value="Potassium Channel Kv1.1, Chain A"/>
    <property type="match status" value="1"/>
</dbReference>
<organism evidence="2 3">
    <name type="scientific">Amylocarpus encephaloides</name>
    <dbReference type="NCBI Taxonomy" id="45428"/>
    <lineage>
        <taxon>Eukaryota</taxon>
        <taxon>Fungi</taxon>
        <taxon>Dikarya</taxon>
        <taxon>Ascomycota</taxon>
        <taxon>Pezizomycotina</taxon>
        <taxon>Leotiomycetes</taxon>
        <taxon>Helotiales</taxon>
        <taxon>Helotiales incertae sedis</taxon>
        <taxon>Amylocarpus</taxon>
    </lineage>
</organism>
<dbReference type="PROSITE" id="PS50097">
    <property type="entry name" value="BTB"/>
    <property type="match status" value="1"/>
</dbReference>
<dbReference type="PANTHER" id="PTHR14499">
    <property type="entry name" value="POTASSIUM CHANNEL TETRAMERIZATION DOMAIN-CONTAINING"/>
    <property type="match status" value="1"/>
</dbReference>
<accession>A0A9P7YKF1</accession>
<dbReference type="InterPro" id="IPR011333">
    <property type="entry name" value="SKP1/BTB/POZ_sf"/>
</dbReference>
<dbReference type="InterPro" id="IPR003131">
    <property type="entry name" value="T1-type_BTB"/>
</dbReference>
<protein>
    <submittedName>
        <fullName evidence="2">BTB/POZ protein</fullName>
    </submittedName>
</protein>
<reference evidence="2" key="1">
    <citation type="journal article" date="2021" name="IMA Fungus">
        <title>Genomic characterization of three marine fungi, including Emericellopsis atlantica sp. nov. with signatures of a generalist lifestyle and marine biomass degradation.</title>
        <authorList>
            <person name="Hagestad O.C."/>
            <person name="Hou L."/>
            <person name="Andersen J.H."/>
            <person name="Hansen E.H."/>
            <person name="Altermark B."/>
            <person name="Li C."/>
            <person name="Kuhnert E."/>
            <person name="Cox R.J."/>
            <person name="Crous P.W."/>
            <person name="Spatafora J.W."/>
            <person name="Lail K."/>
            <person name="Amirebrahimi M."/>
            <person name="Lipzen A."/>
            <person name="Pangilinan J."/>
            <person name="Andreopoulos W."/>
            <person name="Hayes R.D."/>
            <person name="Ng V."/>
            <person name="Grigoriev I.V."/>
            <person name="Jackson S.A."/>
            <person name="Sutton T.D.S."/>
            <person name="Dobson A.D.W."/>
            <person name="Rama T."/>
        </authorList>
    </citation>
    <scope>NUCLEOTIDE SEQUENCE</scope>
    <source>
        <strain evidence="2">TRa018bII</strain>
    </source>
</reference>
<evidence type="ECO:0000259" key="1">
    <source>
        <dbReference type="PROSITE" id="PS50097"/>
    </source>
</evidence>
<gene>
    <name evidence="2" type="ORF">BJ875DRAFT_278541</name>
</gene>
<dbReference type="InterPro" id="IPR000210">
    <property type="entry name" value="BTB/POZ_dom"/>
</dbReference>
<sequence>MLMSICSRWIHRTRPNADNGDRPTGLAPRFADSLITLLVGERRFTTNSETLTERSPFFSALLSGRWDNKLQDGSYFVDADGDLFEHILRYLRRGLLPVFYDNVKGHDYNLYMALLQEAKYFGILRLEKWLENKEYLKAVEVHHTVSKQNCNADDLSIIESNVTKEYLSAPLWSTQSYWHCPHDIPEHAKRQRACQDYSLAHDHHNATTGRKVTVVSWDATVLRKETVFNDHLCLDR</sequence>
<dbReference type="OrthoDB" id="2414723at2759"/>
<dbReference type="AlphaFoldDB" id="A0A9P7YKF1"/>
<comment type="caution">
    <text evidence="2">The sequence shown here is derived from an EMBL/GenBank/DDBJ whole genome shotgun (WGS) entry which is preliminary data.</text>
</comment>
<dbReference type="GO" id="GO:0051260">
    <property type="term" value="P:protein homooligomerization"/>
    <property type="evidence" value="ECO:0007669"/>
    <property type="project" value="InterPro"/>
</dbReference>